<dbReference type="AlphaFoldDB" id="A0A0F4LTQ8"/>
<dbReference type="PIRSF" id="PIRSF018637">
    <property type="entry name" value="TrmK"/>
    <property type="match status" value="1"/>
</dbReference>
<dbReference type="InterPro" id="IPR006901">
    <property type="entry name" value="TrmK"/>
</dbReference>
<name>A0A0F4LTQ8_9LACO</name>
<dbReference type="PANTHER" id="PTHR38451">
    <property type="entry name" value="TRNA (ADENINE(22)-N(1))-METHYLTRANSFERASE"/>
    <property type="match status" value="1"/>
</dbReference>
<proteinExistence type="predicted"/>
<dbReference type="SUPFAM" id="SSF53335">
    <property type="entry name" value="S-adenosyl-L-methionine-dependent methyltransferases"/>
    <property type="match status" value="1"/>
</dbReference>
<accession>A0A0F4LTQ8</accession>
<dbReference type="InterPro" id="IPR029063">
    <property type="entry name" value="SAM-dependent_MTases_sf"/>
</dbReference>
<dbReference type="STRING" id="1218492.JG30_08050"/>
<dbReference type="Proteomes" id="UP000033558">
    <property type="component" value="Unassembled WGS sequence"/>
</dbReference>
<comment type="caution">
    <text evidence="1">The sequence shown here is derived from an EMBL/GenBank/DDBJ whole genome shotgun (WGS) entry which is preliminary data.</text>
</comment>
<evidence type="ECO:0000313" key="2">
    <source>
        <dbReference type="Proteomes" id="UP000033558"/>
    </source>
</evidence>
<organism evidence="1 2">
    <name type="scientific">Bombilactobacillus mellifer</name>
    <dbReference type="NCBI Taxonomy" id="1218492"/>
    <lineage>
        <taxon>Bacteria</taxon>
        <taxon>Bacillati</taxon>
        <taxon>Bacillota</taxon>
        <taxon>Bacilli</taxon>
        <taxon>Lactobacillales</taxon>
        <taxon>Lactobacillaceae</taxon>
        <taxon>Bombilactobacillus</taxon>
    </lineage>
</organism>
<keyword evidence="2" id="KW-1185">Reference proteome</keyword>
<dbReference type="EMBL" id="JXJQ01000008">
    <property type="protein sequence ID" value="KJY61753.1"/>
    <property type="molecule type" value="Genomic_DNA"/>
</dbReference>
<dbReference type="Pfam" id="PF04816">
    <property type="entry name" value="TrmK"/>
    <property type="match status" value="1"/>
</dbReference>
<dbReference type="PANTHER" id="PTHR38451:SF1">
    <property type="entry name" value="TRNA (ADENINE(22)-N(1))-METHYLTRANSFERASE"/>
    <property type="match status" value="1"/>
</dbReference>
<dbReference type="RefSeq" id="WP_046316388.1">
    <property type="nucleotide sequence ID" value="NZ_JAMBJK010000007.1"/>
</dbReference>
<dbReference type="HOGENOM" id="CLU_071037_0_1_9"/>
<evidence type="ECO:0008006" key="3">
    <source>
        <dbReference type="Google" id="ProtNLM"/>
    </source>
</evidence>
<dbReference type="GO" id="GO:0160105">
    <property type="term" value="F:tRNA (adenine(22)-N1)-methyltransferase activity"/>
    <property type="evidence" value="ECO:0007669"/>
    <property type="project" value="InterPro"/>
</dbReference>
<protein>
    <recommendedName>
        <fullName evidence="3">SAM-dependent methyltransferase</fullName>
    </recommendedName>
</protein>
<dbReference type="PATRIC" id="fig|1218492.5.peg.943"/>
<dbReference type="Gene3D" id="3.40.50.150">
    <property type="entry name" value="Vaccinia Virus protein VP39"/>
    <property type="match status" value="1"/>
</dbReference>
<sequence length="229" mass="25441">MHKLSNRLQKIVDLVPPVTCLADIGTDHAFVPIYLIQKKMIQHAVACDVAVGPLSIARTNIQAAQLDTQIATRLADGLLGLRPADQVDLAVIAGMGGQLITHILNAGSQQLQSISQLILEPNNDEPLVRQWLNDSGCWQIVAEAIVQDGRHNYEIIRAQKQEAVAALTPQEIMFGPFLLQEKSPVFRHKWQQQLTRTQLTLANLIRAQHLEPTKIAVAQQKLQKIEEII</sequence>
<evidence type="ECO:0000313" key="1">
    <source>
        <dbReference type="EMBL" id="KJY61753.1"/>
    </source>
</evidence>
<reference evidence="1 2" key="1">
    <citation type="submission" date="2015-01" db="EMBL/GenBank/DDBJ databases">
        <title>Comparative genomics of the lactic acid bacteria isolated from the honey bee gut.</title>
        <authorList>
            <person name="Ellegaard K.M."/>
            <person name="Tamarit D."/>
            <person name="Javelind E."/>
            <person name="Olofsson T."/>
            <person name="Andersson S.G."/>
            <person name="Vasquez A."/>
        </authorList>
    </citation>
    <scope>NUCLEOTIDE SEQUENCE [LARGE SCALE GENOMIC DNA]</scope>
    <source>
        <strain evidence="1 2">Bin4</strain>
    </source>
</reference>
<gene>
    <name evidence="1" type="ORF">JG30_08050</name>
</gene>
<dbReference type="Gene3D" id="1.10.287.1890">
    <property type="match status" value="1"/>
</dbReference>